<dbReference type="RefSeq" id="WP_396769095.1">
    <property type="nucleotide sequence ID" value="NZ_JBITLA010000004.1"/>
</dbReference>
<dbReference type="EMBL" id="JBITLE010000004">
    <property type="protein sequence ID" value="MFI7263198.1"/>
    <property type="molecule type" value="Genomic_DNA"/>
</dbReference>
<evidence type="ECO:0000256" key="5">
    <source>
        <dbReference type="SAM" id="MobiDB-lite"/>
    </source>
</evidence>
<feature type="signal peptide" evidence="7">
    <location>
        <begin position="1"/>
        <end position="26"/>
    </location>
</feature>
<keyword evidence="2" id="KW-0964">Secreted</keyword>
<evidence type="ECO:0000256" key="1">
    <source>
        <dbReference type="ARBA" id="ARBA00022512"/>
    </source>
</evidence>
<feature type="transmembrane region" description="Helical" evidence="6">
    <location>
        <begin position="346"/>
        <end position="369"/>
    </location>
</feature>
<organism evidence="9 10">
    <name type="scientific">Micromonospora maritima</name>
    <dbReference type="NCBI Taxonomy" id="986711"/>
    <lineage>
        <taxon>Bacteria</taxon>
        <taxon>Bacillati</taxon>
        <taxon>Actinomycetota</taxon>
        <taxon>Actinomycetes</taxon>
        <taxon>Micromonosporales</taxon>
        <taxon>Micromonosporaceae</taxon>
        <taxon>Micromonospora</taxon>
    </lineage>
</organism>
<evidence type="ECO:0000256" key="6">
    <source>
        <dbReference type="SAM" id="Phobius"/>
    </source>
</evidence>
<protein>
    <submittedName>
        <fullName evidence="9">LPXTG cell wall anchor domain-containing protein</fullName>
    </submittedName>
</protein>
<evidence type="ECO:0000256" key="4">
    <source>
        <dbReference type="ARBA" id="ARBA00023088"/>
    </source>
</evidence>
<name>A0ABW7ZK18_9ACTN</name>
<feature type="chain" id="PRO_5046363149" evidence="7">
    <location>
        <begin position="27"/>
        <end position="378"/>
    </location>
</feature>
<keyword evidence="3 7" id="KW-0732">Signal</keyword>
<dbReference type="NCBIfam" id="TIGR01167">
    <property type="entry name" value="LPXTG_anchor"/>
    <property type="match status" value="1"/>
</dbReference>
<dbReference type="PROSITE" id="PS51318">
    <property type="entry name" value="TAT"/>
    <property type="match status" value="1"/>
</dbReference>
<dbReference type="Proteomes" id="UP001612812">
    <property type="component" value="Unassembled WGS sequence"/>
</dbReference>
<dbReference type="Pfam" id="PF00746">
    <property type="entry name" value="Gram_pos_anchor"/>
    <property type="match status" value="1"/>
</dbReference>
<keyword evidence="6" id="KW-0472">Membrane</keyword>
<feature type="compositionally biased region" description="Basic and acidic residues" evidence="5">
    <location>
        <begin position="231"/>
        <end position="243"/>
    </location>
</feature>
<evidence type="ECO:0000259" key="8">
    <source>
        <dbReference type="Pfam" id="PF00746"/>
    </source>
</evidence>
<keyword evidence="1" id="KW-0134">Cell wall</keyword>
<dbReference type="InterPro" id="IPR006311">
    <property type="entry name" value="TAT_signal"/>
</dbReference>
<evidence type="ECO:0000256" key="7">
    <source>
        <dbReference type="SAM" id="SignalP"/>
    </source>
</evidence>
<evidence type="ECO:0000313" key="10">
    <source>
        <dbReference type="Proteomes" id="UP001612812"/>
    </source>
</evidence>
<comment type="caution">
    <text evidence="9">The sequence shown here is derived from an EMBL/GenBank/DDBJ whole genome shotgun (WGS) entry which is preliminary data.</text>
</comment>
<keyword evidence="4" id="KW-0572">Peptidoglycan-anchor</keyword>
<gene>
    <name evidence="9" type="ORF">ACIBP4_12970</name>
</gene>
<dbReference type="InterPro" id="IPR019931">
    <property type="entry name" value="LPXTG_anchor"/>
</dbReference>
<proteinExistence type="predicted"/>
<feature type="region of interest" description="Disordered" evidence="5">
    <location>
        <begin position="230"/>
        <end position="253"/>
    </location>
</feature>
<feature type="domain" description="Gram-positive cocci surface proteins LPxTG" evidence="8">
    <location>
        <begin position="338"/>
        <end position="373"/>
    </location>
</feature>
<evidence type="ECO:0000256" key="3">
    <source>
        <dbReference type="ARBA" id="ARBA00022729"/>
    </source>
</evidence>
<reference evidence="9 10" key="1">
    <citation type="submission" date="2024-10" db="EMBL/GenBank/DDBJ databases">
        <title>The Natural Products Discovery Center: Release of the First 8490 Sequenced Strains for Exploring Actinobacteria Biosynthetic Diversity.</title>
        <authorList>
            <person name="Kalkreuter E."/>
            <person name="Kautsar S.A."/>
            <person name="Yang D."/>
            <person name="Bader C.D."/>
            <person name="Teijaro C.N."/>
            <person name="Fluegel L."/>
            <person name="Davis C.M."/>
            <person name="Simpson J.R."/>
            <person name="Lauterbach L."/>
            <person name="Steele A.D."/>
            <person name="Gui C."/>
            <person name="Meng S."/>
            <person name="Li G."/>
            <person name="Viehrig K."/>
            <person name="Ye F."/>
            <person name="Su P."/>
            <person name="Kiefer A.F."/>
            <person name="Nichols A."/>
            <person name="Cepeda A.J."/>
            <person name="Yan W."/>
            <person name="Fan B."/>
            <person name="Jiang Y."/>
            <person name="Adhikari A."/>
            <person name="Zheng C.-J."/>
            <person name="Schuster L."/>
            <person name="Cowan T.M."/>
            <person name="Smanski M.J."/>
            <person name="Chevrette M.G."/>
            <person name="De Carvalho L.P.S."/>
            <person name="Shen B."/>
        </authorList>
    </citation>
    <scope>NUCLEOTIDE SEQUENCE [LARGE SCALE GENOMIC DNA]</scope>
    <source>
        <strain evidence="9 10">NPDC049845</strain>
    </source>
</reference>
<accession>A0ABW7ZK18</accession>
<evidence type="ECO:0000313" key="9">
    <source>
        <dbReference type="EMBL" id="MFI7263198.1"/>
    </source>
</evidence>
<keyword evidence="10" id="KW-1185">Reference proteome</keyword>
<keyword evidence="6" id="KW-1133">Transmembrane helix</keyword>
<keyword evidence="6" id="KW-0812">Transmembrane</keyword>
<sequence length="378" mass="39396">MNRLHLRRALAVAAGALIGLAGVAVAAAPASAHHSEVKVTAECDTAKGEWVTTWTVRTYAPGGVTNYRLTKAEATSNKGEVAAPFTIEGIRTTDGDAYPYQVSEPLVGTARLAGDVTRASLTVRAQWDNTWKENDDKSATIRFSESCDKVVTPPPAKANPTATVTSDCTGDVAVKLENGAEATRDASFTVAGSGDFTKTAEVAPGKSLSIRVPAKNATRITVTEAGQKQPLFDDKPSEAKDCVEPGEPSGSYQSTCDELIFQVENPKDGKTVEITFTPNKGDAKKLVVQPGETKTVAFKAFEGLKVTPAAEGLDDTEPIAWEKPKTCTPGAGGGQPEGPTLPLTGAATGGIVAGAIALLAAGAVLFVVARRRKVRFTA</sequence>
<evidence type="ECO:0000256" key="2">
    <source>
        <dbReference type="ARBA" id="ARBA00022525"/>
    </source>
</evidence>